<sequence length="98" mass="10574">MPEIYQQFGGMDMSSQALRGISTDRTMMAEDELRAAQNLASSEWMDSASDQHFSVTHQEVNGTLEAADHSQRQSTAWSQCSADGASTLATCRGIAASL</sequence>
<organism evidence="1 2">
    <name type="scientific">Kribbella italica</name>
    <dbReference type="NCBI Taxonomy" id="1540520"/>
    <lineage>
        <taxon>Bacteria</taxon>
        <taxon>Bacillati</taxon>
        <taxon>Actinomycetota</taxon>
        <taxon>Actinomycetes</taxon>
        <taxon>Propionibacteriales</taxon>
        <taxon>Kribbellaceae</taxon>
        <taxon>Kribbella</taxon>
    </lineage>
</organism>
<name>A0A7W9MXS8_9ACTN</name>
<dbReference type="EMBL" id="JACHMY010000001">
    <property type="protein sequence ID" value="MBB5840104.1"/>
    <property type="molecule type" value="Genomic_DNA"/>
</dbReference>
<proteinExistence type="predicted"/>
<comment type="caution">
    <text evidence="1">The sequence shown here is derived from an EMBL/GenBank/DDBJ whole genome shotgun (WGS) entry which is preliminary data.</text>
</comment>
<dbReference type="Proteomes" id="UP000549971">
    <property type="component" value="Unassembled WGS sequence"/>
</dbReference>
<accession>A0A7W9MXS8</accession>
<evidence type="ECO:0000313" key="2">
    <source>
        <dbReference type="Proteomes" id="UP000549971"/>
    </source>
</evidence>
<keyword evidence="2" id="KW-1185">Reference proteome</keyword>
<dbReference type="RefSeq" id="WP_184802229.1">
    <property type="nucleotide sequence ID" value="NZ_JACHMY010000001.1"/>
</dbReference>
<protein>
    <submittedName>
        <fullName evidence="1">Uncharacterized protein</fullName>
    </submittedName>
</protein>
<gene>
    <name evidence="1" type="ORF">HDA39_006838</name>
</gene>
<dbReference type="AlphaFoldDB" id="A0A7W9MXS8"/>
<evidence type="ECO:0000313" key="1">
    <source>
        <dbReference type="EMBL" id="MBB5840104.1"/>
    </source>
</evidence>
<reference evidence="1 2" key="1">
    <citation type="submission" date="2020-08" db="EMBL/GenBank/DDBJ databases">
        <title>Sequencing the genomes of 1000 actinobacteria strains.</title>
        <authorList>
            <person name="Klenk H.-P."/>
        </authorList>
    </citation>
    <scope>NUCLEOTIDE SEQUENCE [LARGE SCALE GENOMIC DNA]</scope>
    <source>
        <strain evidence="1 2">DSM 28967</strain>
    </source>
</reference>